<reference evidence="1 2" key="1">
    <citation type="journal article" date="2011" name="PLoS Pathog.">
        <title>Dynamic evolution of pathogenicity revealed by sequencing and comparative genomics of 19 Pseudomonas syringae isolates.</title>
        <authorList>
            <person name="Baltrus D.A."/>
            <person name="Nishimura M.T."/>
            <person name="Romanchuk A."/>
            <person name="Chang J.H."/>
            <person name="Mukhtar M.S."/>
            <person name="Cherkis K."/>
            <person name="Roach J."/>
            <person name="Grant S.R."/>
            <person name="Jones C.D."/>
            <person name="Dangl J.L."/>
        </authorList>
    </citation>
    <scope>NUCLEOTIDE SEQUENCE [LARGE SCALE GENOMIC DNA]</scope>
    <source>
        <strain evidence="1 2">M301315</strain>
    </source>
</reference>
<keyword evidence="1" id="KW-0614">Plasmid</keyword>
<dbReference type="AlphaFoldDB" id="A0AAD0PVU0"/>
<organism evidence="1 2">
    <name type="scientific">Pseudomonas amygdali pv. lachrymans str. M301315</name>
    <dbReference type="NCBI Taxonomy" id="629260"/>
    <lineage>
        <taxon>Bacteria</taxon>
        <taxon>Pseudomonadati</taxon>
        <taxon>Pseudomonadota</taxon>
        <taxon>Gammaproteobacteria</taxon>
        <taxon>Pseudomonadales</taxon>
        <taxon>Pseudomonadaceae</taxon>
        <taxon>Pseudomonas</taxon>
        <taxon>Pseudomonas amygdali</taxon>
    </lineage>
</organism>
<evidence type="ECO:0000313" key="1">
    <source>
        <dbReference type="EMBL" id="AXH59684.1"/>
    </source>
</evidence>
<sequence length="153" mass="16750">MLGDVLMYAWIWVGSDLVKDEGAGAFETPKAKKALQIISDLAASDRAHKQLVEYFWFNAYSVDWLKTAAPHLPSTVLSDLVLRGDPEGLCGGEPTVGDLIAQHACDETRTAIAKGAAESGRLMEMLKKTNWHECRQQGQGAMRDTIIAYDLGL</sequence>
<evidence type="ECO:0000313" key="2">
    <source>
        <dbReference type="Proteomes" id="UP000006426"/>
    </source>
</evidence>
<dbReference type="Proteomes" id="UP000006426">
    <property type="component" value="Plasmid pmppla107"/>
</dbReference>
<proteinExistence type="predicted"/>
<name>A0AAD0PVU0_PSEAV</name>
<protein>
    <submittedName>
        <fullName evidence="1">Uncharacterized protein</fullName>
    </submittedName>
</protein>
<gene>
    <name evidence="1" type="ORF">PLA107_031165</name>
</gene>
<dbReference type="EMBL" id="CP031226">
    <property type="protein sequence ID" value="AXH59684.1"/>
    <property type="molecule type" value="Genomic_DNA"/>
</dbReference>
<geneLocation type="plasmid" evidence="2">
    <name>pmppla107</name>
</geneLocation>
<accession>A0AAD0PVU0</accession>